<accession>A0A140DSX8</accession>
<reference evidence="4 6" key="1">
    <citation type="journal article" date="2016" name="Gut Pathog.">
        <title>Whole genome sequencing of "Faecalibaculum rodentium" ALO17, isolated from C57BL/6J laboratory mouse feces.</title>
        <authorList>
            <person name="Lim S."/>
            <person name="Chang D.H."/>
            <person name="Ahn S."/>
            <person name="Kim B.C."/>
        </authorList>
    </citation>
    <scope>NUCLEOTIDE SEQUENCE [LARGE SCALE GENOMIC DNA]</scope>
    <source>
        <strain evidence="4 6">Alo17</strain>
    </source>
</reference>
<keyword evidence="6" id="KW-1185">Reference proteome</keyword>
<dbReference type="KEGG" id="fro:AALO17_06210"/>
<evidence type="ECO:0000256" key="1">
    <source>
        <dbReference type="SAM" id="MobiDB-lite"/>
    </source>
</evidence>
<dbReference type="EMBL" id="MPJZ01000065">
    <property type="protein sequence ID" value="OLU44521.1"/>
    <property type="molecule type" value="Genomic_DNA"/>
</dbReference>
<dbReference type="RefSeq" id="WP_067555287.1">
    <property type="nucleotide sequence ID" value="NZ_CAPBCJ010000018.1"/>
</dbReference>
<dbReference type="Gene3D" id="3.40.1360.10">
    <property type="match status" value="1"/>
</dbReference>
<organism evidence="4 6">
    <name type="scientific">Faecalibaculum rodentium</name>
    <dbReference type="NCBI Taxonomy" id="1702221"/>
    <lineage>
        <taxon>Bacteria</taxon>
        <taxon>Bacillati</taxon>
        <taxon>Bacillota</taxon>
        <taxon>Erysipelotrichia</taxon>
        <taxon>Erysipelotrichales</taxon>
        <taxon>Erysipelotrichaceae</taxon>
        <taxon>Faecalibaculum</taxon>
    </lineage>
</organism>
<evidence type="ECO:0000313" key="6">
    <source>
        <dbReference type="Proteomes" id="UP000069771"/>
    </source>
</evidence>
<sequence length="380" mass="43029">MENKTSYWRPPEAANRLKQAINKQISILDLADSLGLPYEKHGKGTVHLIDHDSCVIFTERNSFTRYSQIQANGKPVGGGPLDFYMHFTEKKYYEALHDLESHVNDDPVFEVHDTHHETHCLTPEARHRNLAGELSQRISHSPDNKAMRYVYAYLSKTRRIDPEIIQAFVDQKCLFQISNDKGKMCAFVGHDEHGLISSICFRGTSSRCKFMGDFSGCNYSRGWFFDPTFDLQQLAYSEDKPPAKPLLCFESPIEMMSYMTILKDGGFAWKGFSYLATGSVTKTQAIRETASLYGCTEVIIAFNNDHEEELRSGRNPGKEAAEQVAEALLDECILARVLLPGSRNDWNDTLRSIKSGELDQPIKMPPSKKEVRDKGGGLER</sequence>
<dbReference type="Proteomes" id="UP000186758">
    <property type="component" value="Unassembled WGS sequence"/>
</dbReference>
<dbReference type="EMBL" id="CP011391">
    <property type="protein sequence ID" value="AMK53755.1"/>
    <property type="molecule type" value="Genomic_DNA"/>
</dbReference>
<dbReference type="AlphaFoldDB" id="A0A140DSX8"/>
<dbReference type="STRING" id="1702221.AALO17_06210"/>
<evidence type="ECO:0000313" key="4">
    <source>
        <dbReference type="EMBL" id="AMK53755.1"/>
    </source>
</evidence>
<reference evidence="5 7" key="2">
    <citation type="submission" date="2016-11" db="EMBL/GenBank/DDBJ databases">
        <title>Description of two novel members of the family Erysipelotrichaceae: Ileibacterium lipovorans gen. nov., sp. nov. and Dubosiella newyorkensis, gen. nov., sp. nov.</title>
        <authorList>
            <person name="Cox L.M."/>
            <person name="Sohn J."/>
            <person name="Tyrrell K.L."/>
            <person name="Citron D.M."/>
            <person name="Lawson P.A."/>
            <person name="Patel N.B."/>
            <person name="Iizumi T."/>
            <person name="Perez-Perez G.I."/>
            <person name="Goldstein E.J."/>
            <person name="Blaser M.J."/>
        </authorList>
    </citation>
    <scope>NUCLEOTIDE SEQUENCE [LARGE SCALE GENOMIC DNA]</scope>
    <source>
        <strain evidence="5 7">NYU-BL-K8</strain>
    </source>
</reference>
<proteinExistence type="predicted"/>
<dbReference type="Pfam" id="PF13362">
    <property type="entry name" value="Toprim_3"/>
    <property type="match status" value="1"/>
</dbReference>
<dbReference type="SUPFAM" id="SSF57783">
    <property type="entry name" value="Zinc beta-ribbon"/>
    <property type="match status" value="1"/>
</dbReference>
<feature type="region of interest" description="Disordered" evidence="1">
    <location>
        <begin position="354"/>
        <end position="380"/>
    </location>
</feature>
<feature type="compositionally biased region" description="Basic and acidic residues" evidence="1">
    <location>
        <begin position="367"/>
        <end position="380"/>
    </location>
</feature>
<evidence type="ECO:0000313" key="5">
    <source>
        <dbReference type="EMBL" id="OLU44521.1"/>
    </source>
</evidence>
<protein>
    <recommendedName>
        <fullName evidence="8">DUF3991 domain-containing protein</fullName>
    </recommendedName>
</protein>
<name>A0A140DSX8_9FIRM</name>
<dbReference type="Proteomes" id="UP000069771">
    <property type="component" value="Chromosome"/>
</dbReference>
<dbReference type="Pfam" id="PF13154">
    <property type="entry name" value="DUF3991"/>
    <property type="match status" value="1"/>
</dbReference>
<dbReference type="OrthoDB" id="9802530at2"/>
<dbReference type="InterPro" id="IPR006171">
    <property type="entry name" value="TOPRIM_dom"/>
</dbReference>
<feature type="domain" description="DUF3991" evidence="2">
    <location>
        <begin position="152"/>
        <end position="223"/>
    </location>
</feature>
<dbReference type="InterPro" id="IPR025054">
    <property type="entry name" value="DUF3991"/>
</dbReference>
<evidence type="ECO:0000259" key="3">
    <source>
        <dbReference type="Pfam" id="PF13362"/>
    </source>
</evidence>
<evidence type="ECO:0000259" key="2">
    <source>
        <dbReference type="Pfam" id="PF13154"/>
    </source>
</evidence>
<feature type="domain" description="Toprim" evidence="3">
    <location>
        <begin position="270"/>
        <end position="352"/>
    </location>
</feature>
<evidence type="ECO:0008006" key="8">
    <source>
        <dbReference type="Google" id="ProtNLM"/>
    </source>
</evidence>
<gene>
    <name evidence="4" type="ORF">AALO17_06210</name>
    <name evidence="5" type="ORF">BO223_08015</name>
</gene>
<dbReference type="GeneID" id="78477446"/>
<evidence type="ECO:0000313" key="7">
    <source>
        <dbReference type="Proteomes" id="UP000186758"/>
    </source>
</evidence>